<name>A0ABP9KPK4_9ACTN</name>
<evidence type="ECO:0000313" key="2">
    <source>
        <dbReference type="Proteomes" id="UP001500124"/>
    </source>
</evidence>
<protein>
    <recommendedName>
        <fullName evidence="3">DNA-binding protein</fullName>
    </recommendedName>
</protein>
<keyword evidence="2" id="KW-1185">Reference proteome</keyword>
<proteinExistence type="predicted"/>
<gene>
    <name evidence="1" type="ORF">GCM10023336_41950</name>
</gene>
<evidence type="ECO:0000313" key="1">
    <source>
        <dbReference type="EMBL" id="GAA5063050.1"/>
    </source>
</evidence>
<reference evidence="2" key="1">
    <citation type="journal article" date="2019" name="Int. J. Syst. Evol. Microbiol.">
        <title>The Global Catalogue of Microorganisms (GCM) 10K type strain sequencing project: providing services to taxonomists for standard genome sequencing and annotation.</title>
        <authorList>
            <consortium name="The Broad Institute Genomics Platform"/>
            <consortium name="The Broad Institute Genome Sequencing Center for Infectious Disease"/>
            <person name="Wu L."/>
            <person name="Ma J."/>
        </authorList>
    </citation>
    <scope>NUCLEOTIDE SEQUENCE [LARGE SCALE GENOMIC DNA]</scope>
    <source>
        <strain evidence="2">JCM 18410</strain>
    </source>
</reference>
<dbReference type="Proteomes" id="UP001500124">
    <property type="component" value="Unassembled WGS sequence"/>
</dbReference>
<evidence type="ECO:0008006" key="3">
    <source>
        <dbReference type="Google" id="ProtNLM"/>
    </source>
</evidence>
<dbReference type="EMBL" id="BAABKC010000059">
    <property type="protein sequence ID" value="GAA5063050.1"/>
    <property type="molecule type" value="Genomic_DNA"/>
</dbReference>
<organism evidence="1 2">
    <name type="scientific">Streptomyces similanensis</name>
    <dbReference type="NCBI Taxonomy" id="1274988"/>
    <lineage>
        <taxon>Bacteria</taxon>
        <taxon>Bacillati</taxon>
        <taxon>Actinomycetota</taxon>
        <taxon>Actinomycetes</taxon>
        <taxon>Kitasatosporales</taxon>
        <taxon>Streptomycetaceae</taxon>
        <taxon>Streptomyces</taxon>
    </lineage>
</organism>
<accession>A0ABP9KPK4</accession>
<dbReference type="RefSeq" id="WP_345669741.1">
    <property type="nucleotide sequence ID" value="NZ_BAABKC010000059.1"/>
</dbReference>
<comment type="caution">
    <text evidence="1">The sequence shown here is derived from an EMBL/GenBank/DDBJ whole genome shotgun (WGS) entry which is preliminary data.</text>
</comment>
<sequence length="205" mass="21790">MGEGERETWTTEEFGPSHAGAVGVLLADGTVPDPVLFLSSSGAECRRVSQWSVYDGRSCGGPRAAALRAVCSCGWTGTGRALDWNQSSDGDGEDPGEAAEAVADACGRDWDAHTVEVARSALPLPQTVTALLEQLEREIEKLAKHSPLAAVRAARHLEILAARSAYWPARDIARDTPPEEAAAALGLSPHDARGHLARFGDFSRY</sequence>